<comment type="caution">
    <text evidence="2">The sequence shown here is derived from an EMBL/GenBank/DDBJ whole genome shotgun (WGS) entry which is preliminary data.</text>
</comment>
<organism evidence="2 3">
    <name type="scientific">Venturia inaequalis</name>
    <name type="common">Apple scab fungus</name>
    <dbReference type="NCBI Taxonomy" id="5025"/>
    <lineage>
        <taxon>Eukaryota</taxon>
        <taxon>Fungi</taxon>
        <taxon>Dikarya</taxon>
        <taxon>Ascomycota</taxon>
        <taxon>Pezizomycotina</taxon>
        <taxon>Dothideomycetes</taxon>
        <taxon>Pleosporomycetidae</taxon>
        <taxon>Venturiales</taxon>
        <taxon>Venturiaceae</taxon>
        <taxon>Venturia</taxon>
    </lineage>
</organism>
<feature type="region of interest" description="Disordered" evidence="1">
    <location>
        <begin position="59"/>
        <end position="85"/>
    </location>
</feature>
<name>A0A8H3V9C7_VENIN</name>
<feature type="region of interest" description="Disordered" evidence="1">
    <location>
        <begin position="99"/>
        <end position="119"/>
    </location>
</feature>
<feature type="region of interest" description="Disordered" evidence="1">
    <location>
        <begin position="344"/>
        <end position="363"/>
    </location>
</feature>
<dbReference type="EMBL" id="WNWS01000071">
    <property type="protein sequence ID" value="KAE9982774.1"/>
    <property type="molecule type" value="Genomic_DNA"/>
</dbReference>
<reference evidence="2 3" key="1">
    <citation type="submission" date="2018-12" db="EMBL/GenBank/DDBJ databases">
        <title>Venturia inaequalis Genome Resource.</title>
        <authorList>
            <person name="Lichtner F.J."/>
        </authorList>
    </citation>
    <scope>NUCLEOTIDE SEQUENCE [LARGE SCALE GENOMIC DNA]</scope>
    <source>
        <strain evidence="2 3">120213</strain>
    </source>
</reference>
<feature type="compositionally biased region" description="Low complexity" evidence="1">
    <location>
        <begin position="69"/>
        <end position="85"/>
    </location>
</feature>
<feature type="compositionally biased region" description="Polar residues" evidence="1">
    <location>
        <begin position="250"/>
        <end position="273"/>
    </location>
</feature>
<dbReference type="Proteomes" id="UP000447873">
    <property type="component" value="Unassembled WGS sequence"/>
</dbReference>
<feature type="region of interest" description="Disordered" evidence="1">
    <location>
        <begin position="250"/>
        <end position="282"/>
    </location>
</feature>
<protein>
    <submittedName>
        <fullName evidence="2">Uncharacterized protein</fullName>
    </submittedName>
</protein>
<evidence type="ECO:0000256" key="1">
    <source>
        <dbReference type="SAM" id="MobiDB-lite"/>
    </source>
</evidence>
<evidence type="ECO:0000313" key="2">
    <source>
        <dbReference type="EMBL" id="KAE9982774.1"/>
    </source>
</evidence>
<dbReference type="AlphaFoldDB" id="A0A8H3V9C7"/>
<gene>
    <name evidence="2" type="ORF">EG328_010638</name>
</gene>
<sequence length="536" mass="59537">MPAKTRTRGSVCEDVDSFGYNIPLIGQSQSASSSRTFLNYDGLNFDGWSPKGCPVLPLHSSAPGTRSASVSEMPSPKSPSKLSSSKGLNFLKVHLNKRRSSDLPENARPPTRSASPWRLQETTTASIDAQFADNLQQDGNIVPRFTKRMPSIRTAVRKYESMAFRQRFMALPEEVRNKVYDYVIDRDTPEESIWSPLEHCGAGFVDCSRGIITLDAGDHADILYLDEIPVSLHSRQYGALSPTSFSSHTSCASPSNSYGTPWGSSRTLHKPQSIQPPRPQNPKLQCTSKDGRLHVRHVDPVPLTWPKYVRKGDTLWKELMRRWGSHEDAKVTFTDDIDIFARQNSSSTTSSDSEAQSPHSEISLPPLFESVTKGSLQDITILQQAHTLHLNLTLYEIEPLACSPPKHPNPTEPNLFSAYTTPRGDDTTHPLTQAVRYIVSSLSHLSNLRSISLNLTLYPGPIGDTTSHGYDKYFTTWEEIDALWAVLAPLKRVEGMDSIVVARLGSCVRWGRRGSSLFPEGKGLSVVENEAFPSDW</sequence>
<proteinExistence type="predicted"/>
<evidence type="ECO:0000313" key="3">
    <source>
        <dbReference type="Proteomes" id="UP000447873"/>
    </source>
</evidence>
<accession>A0A8H3V9C7</accession>